<dbReference type="AlphaFoldDB" id="A0A8S9YMM5"/>
<dbReference type="Pfam" id="PF00581">
    <property type="entry name" value="Rhodanese"/>
    <property type="match status" value="1"/>
</dbReference>
<evidence type="ECO:0000313" key="3">
    <source>
        <dbReference type="Proteomes" id="UP000822476"/>
    </source>
</evidence>
<reference evidence="2" key="1">
    <citation type="submission" date="2019-07" db="EMBL/GenBank/DDBJ databases">
        <title>Annotation for the trematode Paragonimus miyazaki's.</title>
        <authorList>
            <person name="Choi Y.-J."/>
        </authorList>
    </citation>
    <scope>NUCLEOTIDE SEQUENCE</scope>
    <source>
        <strain evidence="2">Japan</strain>
    </source>
</reference>
<feature type="domain" description="Rhodanese" evidence="1">
    <location>
        <begin position="14"/>
        <end position="46"/>
    </location>
</feature>
<dbReference type="PROSITE" id="PS50206">
    <property type="entry name" value="RHODANESE_3"/>
    <property type="match status" value="1"/>
</dbReference>
<dbReference type="OrthoDB" id="566238at2759"/>
<dbReference type="InterPro" id="IPR036873">
    <property type="entry name" value="Rhodanese-like_dom_sf"/>
</dbReference>
<name>A0A8S9YMM5_9TREM</name>
<comment type="caution">
    <text evidence="2">The sequence shown here is derived from an EMBL/GenBank/DDBJ whole genome shotgun (WGS) entry which is preliminary data.</text>
</comment>
<protein>
    <recommendedName>
        <fullName evidence="1">Rhodanese domain-containing protein</fullName>
    </recommendedName>
</protein>
<evidence type="ECO:0000259" key="1">
    <source>
        <dbReference type="PROSITE" id="PS50206"/>
    </source>
</evidence>
<gene>
    <name evidence="2" type="ORF">EG68_07029</name>
</gene>
<dbReference type="InterPro" id="IPR001763">
    <property type="entry name" value="Rhodanese-like_dom"/>
</dbReference>
<dbReference type="CDD" id="cd00158">
    <property type="entry name" value="RHOD"/>
    <property type="match status" value="1"/>
</dbReference>
<proteinExistence type="predicted"/>
<evidence type="ECO:0000313" key="2">
    <source>
        <dbReference type="EMBL" id="KAF7256034.1"/>
    </source>
</evidence>
<dbReference type="Proteomes" id="UP000822476">
    <property type="component" value="Unassembled WGS sequence"/>
</dbReference>
<dbReference type="SUPFAM" id="SSF52821">
    <property type="entry name" value="Rhodanese/Cell cycle control phosphatase"/>
    <property type="match status" value="1"/>
</dbReference>
<dbReference type="Gene3D" id="3.40.250.10">
    <property type="entry name" value="Rhodanese-like domain"/>
    <property type="match status" value="1"/>
</dbReference>
<accession>A0A8S9YMM5</accession>
<organism evidence="2 3">
    <name type="scientific">Paragonimus skrjabini miyazakii</name>
    <dbReference type="NCBI Taxonomy" id="59628"/>
    <lineage>
        <taxon>Eukaryota</taxon>
        <taxon>Metazoa</taxon>
        <taxon>Spiralia</taxon>
        <taxon>Lophotrochozoa</taxon>
        <taxon>Platyhelminthes</taxon>
        <taxon>Trematoda</taxon>
        <taxon>Digenea</taxon>
        <taxon>Plagiorchiida</taxon>
        <taxon>Troglotremata</taxon>
        <taxon>Troglotrematidae</taxon>
        <taxon>Paragonimus</taxon>
    </lineage>
</organism>
<sequence length="88" mass="9541">MVFINVTQLKQMNKTGGVMLCDVRTREEVVESGLIPGAVNIPLSELNVVSGLQGCTNAVFIGILLKCFPPGRLHLVAEQSTDRTTGWK</sequence>
<keyword evidence="3" id="KW-1185">Reference proteome</keyword>
<dbReference type="EMBL" id="JTDE01003459">
    <property type="protein sequence ID" value="KAF7256034.1"/>
    <property type="molecule type" value="Genomic_DNA"/>
</dbReference>